<dbReference type="InterPro" id="IPR013324">
    <property type="entry name" value="RNA_pol_sigma_r3/r4-like"/>
</dbReference>
<keyword evidence="4" id="KW-0238">DNA-binding</keyword>
<dbReference type="CDD" id="cd06171">
    <property type="entry name" value="Sigma70_r4"/>
    <property type="match status" value="1"/>
</dbReference>
<dbReference type="Gene3D" id="1.10.10.10">
    <property type="entry name" value="Winged helix-like DNA-binding domain superfamily/Winged helix DNA-binding domain"/>
    <property type="match status" value="1"/>
</dbReference>
<dbReference type="NCBIfam" id="TIGR02937">
    <property type="entry name" value="sigma70-ECF"/>
    <property type="match status" value="1"/>
</dbReference>
<comment type="similarity">
    <text evidence="1">Belongs to the sigma-70 factor family. ECF subfamily.</text>
</comment>
<dbReference type="PANTHER" id="PTHR43133:SF8">
    <property type="entry name" value="RNA POLYMERASE SIGMA FACTOR HI_1459-RELATED"/>
    <property type="match status" value="1"/>
</dbReference>
<reference evidence="9" key="1">
    <citation type="journal article" date="2019" name="Int. J. Syst. Evol. Microbiol.">
        <title>The Global Catalogue of Microorganisms (GCM) 10K type strain sequencing project: providing services to taxonomists for standard genome sequencing and annotation.</title>
        <authorList>
            <consortium name="The Broad Institute Genomics Platform"/>
            <consortium name="The Broad Institute Genome Sequencing Center for Infectious Disease"/>
            <person name="Wu L."/>
            <person name="Ma J."/>
        </authorList>
    </citation>
    <scope>NUCLEOTIDE SEQUENCE [LARGE SCALE GENOMIC DNA]</scope>
    <source>
        <strain evidence="9">JCM 17342</strain>
    </source>
</reference>
<evidence type="ECO:0000256" key="1">
    <source>
        <dbReference type="ARBA" id="ARBA00010641"/>
    </source>
</evidence>
<dbReference type="Pfam" id="PF04542">
    <property type="entry name" value="Sigma70_r2"/>
    <property type="match status" value="1"/>
</dbReference>
<dbReference type="EMBL" id="BAABAL010000005">
    <property type="protein sequence ID" value="GAA3994341.1"/>
    <property type="molecule type" value="Genomic_DNA"/>
</dbReference>
<proteinExistence type="inferred from homology"/>
<evidence type="ECO:0000313" key="9">
    <source>
        <dbReference type="Proteomes" id="UP001501747"/>
    </source>
</evidence>
<feature type="domain" description="RNA polymerase sigma factor 70 region 4 type 2" evidence="7">
    <location>
        <begin position="126"/>
        <end position="176"/>
    </location>
</feature>
<dbReference type="Proteomes" id="UP001501747">
    <property type="component" value="Unassembled WGS sequence"/>
</dbReference>
<evidence type="ECO:0000259" key="7">
    <source>
        <dbReference type="Pfam" id="PF08281"/>
    </source>
</evidence>
<dbReference type="InterPro" id="IPR036388">
    <property type="entry name" value="WH-like_DNA-bd_sf"/>
</dbReference>
<dbReference type="InterPro" id="IPR013249">
    <property type="entry name" value="RNA_pol_sigma70_r4_t2"/>
</dbReference>
<sequence>MLDHGPGEHPDLTEPGGDAVIVALYDAHSRALHRYLARRVGQDLADDLVAEAFLVMWERRGDYDPRRASARAWLFGIATNLARMHERTEVRKLRAWGRELGRGLDVEPPDARAAAAVDAENDVGRYAEALAGLRQEERDVLLLTAWADLSPAEIAKVLDLHVTTVRTRLYRARGRLLKRGKP</sequence>
<evidence type="ECO:0000259" key="6">
    <source>
        <dbReference type="Pfam" id="PF04542"/>
    </source>
</evidence>
<evidence type="ECO:0000256" key="2">
    <source>
        <dbReference type="ARBA" id="ARBA00023015"/>
    </source>
</evidence>
<name>A0ABP7R9Q8_9PSEU</name>
<dbReference type="InterPro" id="IPR007627">
    <property type="entry name" value="RNA_pol_sigma70_r2"/>
</dbReference>
<protein>
    <submittedName>
        <fullName evidence="8">Sigma-70 family RNA polymerase sigma factor</fullName>
    </submittedName>
</protein>
<dbReference type="SUPFAM" id="SSF88659">
    <property type="entry name" value="Sigma3 and sigma4 domains of RNA polymerase sigma factors"/>
    <property type="match status" value="1"/>
</dbReference>
<dbReference type="SUPFAM" id="SSF88946">
    <property type="entry name" value="Sigma2 domain of RNA polymerase sigma factors"/>
    <property type="match status" value="1"/>
</dbReference>
<evidence type="ECO:0000256" key="3">
    <source>
        <dbReference type="ARBA" id="ARBA00023082"/>
    </source>
</evidence>
<feature type="domain" description="RNA polymerase sigma-70 region 2" evidence="6">
    <location>
        <begin position="24"/>
        <end position="89"/>
    </location>
</feature>
<gene>
    <name evidence="8" type="ORF">GCM10022247_12540</name>
</gene>
<accession>A0ABP7R9Q8</accession>
<keyword evidence="3" id="KW-0731">Sigma factor</keyword>
<keyword evidence="9" id="KW-1185">Reference proteome</keyword>
<dbReference type="Gene3D" id="1.10.1740.10">
    <property type="match status" value="1"/>
</dbReference>
<comment type="caution">
    <text evidence="8">The sequence shown here is derived from an EMBL/GenBank/DDBJ whole genome shotgun (WGS) entry which is preliminary data.</text>
</comment>
<keyword evidence="5" id="KW-0804">Transcription</keyword>
<dbReference type="InterPro" id="IPR013325">
    <property type="entry name" value="RNA_pol_sigma_r2"/>
</dbReference>
<keyword evidence="2" id="KW-0805">Transcription regulation</keyword>
<dbReference type="InterPro" id="IPR014284">
    <property type="entry name" value="RNA_pol_sigma-70_dom"/>
</dbReference>
<dbReference type="PANTHER" id="PTHR43133">
    <property type="entry name" value="RNA POLYMERASE ECF-TYPE SIGMA FACTO"/>
    <property type="match status" value="1"/>
</dbReference>
<dbReference type="InterPro" id="IPR039425">
    <property type="entry name" value="RNA_pol_sigma-70-like"/>
</dbReference>
<evidence type="ECO:0000256" key="4">
    <source>
        <dbReference type="ARBA" id="ARBA00023125"/>
    </source>
</evidence>
<dbReference type="Pfam" id="PF08281">
    <property type="entry name" value="Sigma70_r4_2"/>
    <property type="match status" value="1"/>
</dbReference>
<evidence type="ECO:0000313" key="8">
    <source>
        <dbReference type="EMBL" id="GAA3994341.1"/>
    </source>
</evidence>
<organism evidence="8 9">
    <name type="scientific">Allokutzneria multivorans</name>
    <dbReference type="NCBI Taxonomy" id="1142134"/>
    <lineage>
        <taxon>Bacteria</taxon>
        <taxon>Bacillati</taxon>
        <taxon>Actinomycetota</taxon>
        <taxon>Actinomycetes</taxon>
        <taxon>Pseudonocardiales</taxon>
        <taxon>Pseudonocardiaceae</taxon>
        <taxon>Allokutzneria</taxon>
    </lineage>
</organism>
<evidence type="ECO:0000256" key="5">
    <source>
        <dbReference type="ARBA" id="ARBA00023163"/>
    </source>
</evidence>